<name>A0A1Y3C6U2_9GAMM</name>
<sequence length="389" mass="45300">MDSLNEKEEIDYLPYCIGNIRQNGVVSTSNRLIRPIELSSNEYKALLYAMAVANYGEKNNQDHEITEQTYIYLHKDDLGELLGLDKKNSINVAIDRIYKELSSRVAHFVIEEPLEDGKRKVKKVHSVVPIIRELRWEDDAKNALQIRFTSEVLPYFTRLANGNFTTYQLKDLFALDSVTSMSLYSYIIKNEFKYVNQDSYEVELSLENIKALIDIGDKKYDRWVDFRRYVLDKIIEEINGKTSLKLEYETLKKGRPVVGIRFKITNGKIEPVSLAVNERDQIYLDVYFDDNAIVKELGAKFDMTVRSWYTYATDPNYQQLTKWLKPEGCLTDSQANVIVNDIMFQMDFATVGSSMNDFKKEMKFKLKSNASFVQENRDRLNEIFGKEII</sequence>
<evidence type="ECO:0000256" key="1">
    <source>
        <dbReference type="ARBA" id="ARBA00038283"/>
    </source>
</evidence>
<dbReference type="Pfam" id="PF01051">
    <property type="entry name" value="Rep3_N"/>
    <property type="match status" value="1"/>
</dbReference>
<proteinExistence type="inferred from homology"/>
<dbReference type="SUPFAM" id="SSF46785">
    <property type="entry name" value="Winged helix' DNA-binding domain"/>
    <property type="match status" value="2"/>
</dbReference>
<dbReference type="Pfam" id="PF18974">
    <property type="entry name" value="DUF5710"/>
    <property type="match status" value="1"/>
</dbReference>
<feature type="domain" description="DUF5710" evidence="3">
    <location>
        <begin position="282"/>
        <end position="325"/>
    </location>
</feature>
<evidence type="ECO:0000259" key="2">
    <source>
        <dbReference type="Pfam" id="PF01051"/>
    </source>
</evidence>
<evidence type="ECO:0000313" key="5">
    <source>
        <dbReference type="Proteomes" id="UP000242765"/>
    </source>
</evidence>
<organism evidence="4 5">
    <name type="scientific">Acinetobacter silvestris</name>
    <dbReference type="NCBI Taxonomy" id="1977882"/>
    <lineage>
        <taxon>Bacteria</taxon>
        <taxon>Pseudomonadati</taxon>
        <taxon>Pseudomonadota</taxon>
        <taxon>Gammaproteobacteria</taxon>
        <taxon>Moraxellales</taxon>
        <taxon>Moraxellaceae</taxon>
        <taxon>Acinetobacter</taxon>
    </lineage>
</organism>
<dbReference type="Proteomes" id="UP000242765">
    <property type="component" value="Unassembled WGS sequence"/>
</dbReference>
<comment type="caution">
    <text evidence="4">The sequence shown here is derived from an EMBL/GenBank/DDBJ whole genome shotgun (WGS) entry which is preliminary data.</text>
</comment>
<dbReference type="AlphaFoldDB" id="A0A1Y3C6U2"/>
<keyword evidence="5" id="KW-1185">Reference proteome</keyword>
<comment type="similarity">
    <text evidence="1">Belongs to the initiator RepB protein family.</text>
</comment>
<accession>A0A1Y3C6U2</accession>
<dbReference type="GO" id="GO:0006270">
    <property type="term" value="P:DNA replication initiation"/>
    <property type="evidence" value="ECO:0007669"/>
    <property type="project" value="InterPro"/>
</dbReference>
<protein>
    <submittedName>
        <fullName evidence="4">RepB family plasmid replication initiator protein</fullName>
    </submittedName>
</protein>
<evidence type="ECO:0000313" key="4">
    <source>
        <dbReference type="EMBL" id="OTG62450.1"/>
    </source>
</evidence>
<dbReference type="EMBL" id="NEGB01000013">
    <property type="protein sequence ID" value="OTG62450.1"/>
    <property type="molecule type" value="Genomic_DNA"/>
</dbReference>
<dbReference type="Gene3D" id="1.10.10.10">
    <property type="entry name" value="Winged helix-like DNA-binding domain superfamily/Winged helix DNA-binding domain"/>
    <property type="match status" value="2"/>
</dbReference>
<dbReference type="InterPro" id="IPR036388">
    <property type="entry name" value="WH-like_DNA-bd_sf"/>
</dbReference>
<feature type="domain" description="Initiator Rep protein WH1" evidence="2">
    <location>
        <begin position="26"/>
        <end position="187"/>
    </location>
</feature>
<dbReference type="STRING" id="1977882.B9T28_14550"/>
<dbReference type="Pfam" id="PF21205">
    <property type="entry name" value="Rep3_C"/>
    <property type="match status" value="1"/>
</dbReference>
<dbReference type="InterPro" id="IPR036390">
    <property type="entry name" value="WH_DNA-bd_sf"/>
</dbReference>
<dbReference type="GO" id="GO:0003887">
    <property type="term" value="F:DNA-directed DNA polymerase activity"/>
    <property type="evidence" value="ECO:0007669"/>
    <property type="project" value="InterPro"/>
</dbReference>
<evidence type="ECO:0000259" key="3">
    <source>
        <dbReference type="Pfam" id="PF18974"/>
    </source>
</evidence>
<reference evidence="4 5" key="1">
    <citation type="submission" date="2017-04" db="EMBL/GenBank/DDBJ databases">
        <title>High diversity of culturable Acinetobacter species in natural soil and water ecosystems.</title>
        <authorList>
            <person name="Nemec A."/>
            <person name="Radolfova-Krizova L."/>
        </authorList>
    </citation>
    <scope>NUCLEOTIDE SEQUENCE [LARGE SCALE GENOMIC DNA]</scope>
    <source>
        <strain evidence="4 5">ANC 4999</strain>
    </source>
</reference>
<dbReference type="OrthoDB" id="6669527at2"/>
<gene>
    <name evidence="4" type="ORF">B9T28_14550</name>
</gene>
<dbReference type="InterPro" id="IPR000525">
    <property type="entry name" value="Initiator_Rep_WH1"/>
</dbReference>
<dbReference type="InterPro" id="IPR043764">
    <property type="entry name" value="DUF5710"/>
</dbReference>
<dbReference type="RefSeq" id="WP_086204698.1">
    <property type="nucleotide sequence ID" value="NZ_NEGB01000013.1"/>
</dbReference>